<dbReference type="GO" id="GO:0005763">
    <property type="term" value="C:mitochondrial small ribosomal subunit"/>
    <property type="evidence" value="ECO:0007669"/>
    <property type="project" value="Ensembl"/>
</dbReference>
<comment type="similarity">
    <text evidence="1">Belongs to the universal ribosomal protein uS11 family.</text>
</comment>
<dbReference type="Pfam" id="PF00411">
    <property type="entry name" value="Ribosomal_S11"/>
    <property type="match status" value="1"/>
</dbReference>
<protein>
    <submittedName>
        <fullName evidence="4">Mitochondrial ribosomal protein S11</fullName>
    </submittedName>
</protein>
<keyword evidence="5" id="KW-1185">Reference proteome</keyword>
<dbReference type="GO" id="GO:0003735">
    <property type="term" value="F:structural constituent of ribosome"/>
    <property type="evidence" value="ECO:0007669"/>
    <property type="project" value="InterPro"/>
</dbReference>
<dbReference type="AlphaFoldDB" id="A0A8C4Y554"/>
<evidence type="ECO:0000256" key="1">
    <source>
        <dbReference type="ARBA" id="ARBA00006194"/>
    </source>
</evidence>
<dbReference type="Gene3D" id="3.30.420.80">
    <property type="entry name" value="Ribosomal protein S11"/>
    <property type="match status" value="1"/>
</dbReference>
<dbReference type="OrthoDB" id="1654884at2759"/>
<gene>
    <name evidence="4" type="primary">MRPS11</name>
</gene>
<evidence type="ECO:0000313" key="4">
    <source>
        <dbReference type="Ensembl" id="ENSGEVP00005019477.1"/>
    </source>
</evidence>
<reference evidence="4" key="1">
    <citation type="submission" date="2019-06" db="EMBL/GenBank/DDBJ databases">
        <title>G10K-VGP Goodes thornscrub tortoise genome, primary haplotype.</title>
        <authorList>
            <person name="Murphy B."/>
            <person name="Edwards T."/>
            <person name="Rhie A."/>
            <person name="Koren S."/>
            <person name="Phillippy A."/>
            <person name="Fedrigo O."/>
            <person name="Haase B."/>
            <person name="Mountcastle J."/>
            <person name="Lewin H."/>
            <person name="Damas J."/>
            <person name="Howe K."/>
            <person name="Formenti G."/>
            <person name="Myers G."/>
            <person name="Durbin R."/>
            <person name="Jarvis E.D."/>
        </authorList>
    </citation>
    <scope>NUCLEOTIDE SEQUENCE [LARGE SCALE GENOMIC DNA]</scope>
</reference>
<reference evidence="4" key="3">
    <citation type="submission" date="2025-09" db="UniProtKB">
        <authorList>
            <consortium name="Ensembl"/>
        </authorList>
    </citation>
    <scope>IDENTIFICATION</scope>
</reference>
<sequence>MTRVLVVAWQRFLGAGLGGYNVVLRRGIHTGSQRLQEQMENTESVASEVTTNQSKSDFSLFPPVPGQGSSLTWGGKKYEDIPIAHIKATYNNTHIQVISPENLPFARTSCGTEGFRNAKKATAIAAQTAGIAAAAVKSLRERCVPCASGGERSGPWAYGKCLRFLFTGIMSPHLFVPFSEGCRVFYLGLWHYDAC</sequence>
<dbReference type="GeneTree" id="ENSGT00390000016068"/>
<reference evidence="4" key="2">
    <citation type="submission" date="2025-08" db="UniProtKB">
        <authorList>
            <consortium name="Ensembl"/>
        </authorList>
    </citation>
    <scope>IDENTIFICATION</scope>
</reference>
<accession>A0A8C4Y554</accession>
<dbReference type="SUPFAM" id="SSF53137">
    <property type="entry name" value="Translational machinery components"/>
    <property type="match status" value="1"/>
</dbReference>
<dbReference type="InterPro" id="IPR001971">
    <property type="entry name" value="Ribosomal_uS11"/>
</dbReference>
<evidence type="ECO:0000256" key="3">
    <source>
        <dbReference type="ARBA" id="ARBA00023274"/>
    </source>
</evidence>
<dbReference type="GO" id="GO:0006412">
    <property type="term" value="P:translation"/>
    <property type="evidence" value="ECO:0007669"/>
    <property type="project" value="InterPro"/>
</dbReference>
<proteinExistence type="inferred from homology"/>
<keyword evidence="2" id="KW-0689">Ribosomal protein</keyword>
<keyword evidence="3" id="KW-0687">Ribonucleoprotein</keyword>
<evidence type="ECO:0000256" key="2">
    <source>
        <dbReference type="ARBA" id="ARBA00022980"/>
    </source>
</evidence>
<organism evidence="4 5">
    <name type="scientific">Gopherus evgoodei</name>
    <name type="common">Goodes thornscrub tortoise</name>
    <dbReference type="NCBI Taxonomy" id="1825980"/>
    <lineage>
        <taxon>Eukaryota</taxon>
        <taxon>Metazoa</taxon>
        <taxon>Chordata</taxon>
        <taxon>Craniata</taxon>
        <taxon>Vertebrata</taxon>
        <taxon>Euteleostomi</taxon>
        <taxon>Archelosauria</taxon>
        <taxon>Testudinata</taxon>
        <taxon>Testudines</taxon>
        <taxon>Cryptodira</taxon>
        <taxon>Durocryptodira</taxon>
        <taxon>Testudinoidea</taxon>
        <taxon>Testudinidae</taxon>
        <taxon>Gopherus</taxon>
    </lineage>
</organism>
<name>A0A8C4Y554_9SAUR</name>
<evidence type="ECO:0000313" key="5">
    <source>
        <dbReference type="Proteomes" id="UP000694390"/>
    </source>
</evidence>
<dbReference type="InterPro" id="IPR036967">
    <property type="entry name" value="Ribosomal_uS11_sf"/>
</dbReference>
<dbReference type="PANTHER" id="PTHR11759">
    <property type="entry name" value="40S RIBOSOMAL PROTEIN S14/30S RIBOSOMAL PROTEIN S11"/>
    <property type="match status" value="1"/>
</dbReference>
<dbReference type="Proteomes" id="UP000694390">
    <property type="component" value="Chromosome 10"/>
</dbReference>
<dbReference type="Ensembl" id="ENSGEVT00005020457.1">
    <property type="protein sequence ID" value="ENSGEVP00005019477.1"/>
    <property type="gene ID" value="ENSGEVG00005013843.1"/>
</dbReference>